<evidence type="ECO:0000256" key="4">
    <source>
        <dbReference type="SAM" id="Phobius"/>
    </source>
</evidence>
<gene>
    <name evidence="6" type="ORF">Ahy_B06g080332</name>
</gene>
<feature type="domain" description="GRF-type" evidence="5">
    <location>
        <begin position="110"/>
        <end position="147"/>
    </location>
</feature>
<keyword evidence="7" id="KW-1185">Reference proteome</keyword>
<organism evidence="6 7">
    <name type="scientific">Arachis hypogaea</name>
    <name type="common">Peanut</name>
    <dbReference type="NCBI Taxonomy" id="3818"/>
    <lineage>
        <taxon>Eukaryota</taxon>
        <taxon>Viridiplantae</taxon>
        <taxon>Streptophyta</taxon>
        <taxon>Embryophyta</taxon>
        <taxon>Tracheophyta</taxon>
        <taxon>Spermatophyta</taxon>
        <taxon>Magnoliopsida</taxon>
        <taxon>eudicotyledons</taxon>
        <taxon>Gunneridae</taxon>
        <taxon>Pentapetalae</taxon>
        <taxon>rosids</taxon>
        <taxon>fabids</taxon>
        <taxon>Fabales</taxon>
        <taxon>Fabaceae</taxon>
        <taxon>Papilionoideae</taxon>
        <taxon>50 kb inversion clade</taxon>
        <taxon>dalbergioids sensu lato</taxon>
        <taxon>Dalbergieae</taxon>
        <taxon>Pterocarpus clade</taxon>
        <taxon>Arachis</taxon>
    </lineage>
</organism>
<keyword evidence="3" id="KW-0862">Zinc</keyword>
<keyword evidence="4" id="KW-0472">Membrane</keyword>
<keyword evidence="1" id="KW-0479">Metal-binding</keyword>
<dbReference type="InterPro" id="IPR010666">
    <property type="entry name" value="Znf_GRF"/>
</dbReference>
<proteinExistence type="predicted"/>
<evidence type="ECO:0000313" key="6">
    <source>
        <dbReference type="EMBL" id="RYR01466.1"/>
    </source>
</evidence>
<keyword evidence="4" id="KW-0812">Transmembrane</keyword>
<evidence type="ECO:0000256" key="2">
    <source>
        <dbReference type="ARBA" id="ARBA00022771"/>
    </source>
</evidence>
<dbReference type="Proteomes" id="UP000289738">
    <property type="component" value="Chromosome B06"/>
</dbReference>
<dbReference type="GO" id="GO:0008270">
    <property type="term" value="F:zinc ion binding"/>
    <property type="evidence" value="ECO:0007669"/>
    <property type="project" value="UniProtKB-KW"/>
</dbReference>
<dbReference type="EMBL" id="SDMP01000016">
    <property type="protein sequence ID" value="RYR01466.1"/>
    <property type="molecule type" value="Genomic_DNA"/>
</dbReference>
<keyword evidence="2" id="KW-0863">Zinc-finger</keyword>
<keyword evidence="4" id="KW-1133">Transmembrane helix</keyword>
<accession>A0A444YHQ7</accession>
<evidence type="ECO:0000313" key="7">
    <source>
        <dbReference type="Proteomes" id="UP000289738"/>
    </source>
</evidence>
<dbReference type="Pfam" id="PF06839">
    <property type="entry name" value="Zn_ribbon_GRF"/>
    <property type="match status" value="1"/>
</dbReference>
<sequence length="209" mass="23463">MSSSSLQGRLHHLLIAAPSPEASSLSSSEWQTLTPFLLSATVPAVLFRQRRLEPDPRPLGPQNRSLWVCVATVPDLCLSSSPFVRVVNNGFLKSKINKWYVRQQEHNGRPFCECGLRAPLQVSNSVANPCRKYYACPTRRCGWFRWACPNIQPSDSGDDQSSQLNFNVKTSERVEKLHADVVYLKFLMCGQLVVSVFCIVLIIVVLCKL</sequence>
<name>A0A444YHQ7_ARAHY</name>
<dbReference type="AlphaFoldDB" id="A0A444YHQ7"/>
<evidence type="ECO:0000256" key="1">
    <source>
        <dbReference type="ARBA" id="ARBA00022723"/>
    </source>
</evidence>
<reference evidence="6 7" key="1">
    <citation type="submission" date="2019-01" db="EMBL/GenBank/DDBJ databases">
        <title>Sequencing of cultivated peanut Arachis hypogaea provides insights into genome evolution and oil improvement.</title>
        <authorList>
            <person name="Chen X."/>
        </authorList>
    </citation>
    <scope>NUCLEOTIDE SEQUENCE [LARGE SCALE GENOMIC DNA]</scope>
    <source>
        <strain evidence="7">cv. Fuhuasheng</strain>
        <tissue evidence="6">Leaves</tissue>
    </source>
</reference>
<evidence type="ECO:0000259" key="5">
    <source>
        <dbReference type="Pfam" id="PF06839"/>
    </source>
</evidence>
<feature type="transmembrane region" description="Helical" evidence="4">
    <location>
        <begin position="182"/>
        <end position="206"/>
    </location>
</feature>
<evidence type="ECO:0000256" key="3">
    <source>
        <dbReference type="ARBA" id="ARBA00022833"/>
    </source>
</evidence>
<comment type="caution">
    <text evidence="6">The sequence shown here is derived from an EMBL/GenBank/DDBJ whole genome shotgun (WGS) entry which is preliminary data.</text>
</comment>
<protein>
    <recommendedName>
        <fullName evidence="5">GRF-type domain-containing protein</fullName>
    </recommendedName>
</protein>